<organism evidence="3 4">
    <name type="scientific">Branchiostoma belcheri</name>
    <name type="common">Amphioxus</name>
    <dbReference type="NCBI Taxonomy" id="7741"/>
    <lineage>
        <taxon>Eukaryota</taxon>
        <taxon>Metazoa</taxon>
        <taxon>Chordata</taxon>
        <taxon>Cephalochordata</taxon>
        <taxon>Leptocardii</taxon>
        <taxon>Amphioxiformes</taxon>
        <taxon>Branchiostomatidae</taxon>
        <taxon>Branchiostoma</taxon>
    </lineage>
</organism>
<dbReference type="SUPFAM" id="SSF56436">
    <property type="entry name" value="C-type lectin-like"/>
    <property type="match status" value="1"/>
</dbReference>
<evidence type="ECO:0000259" key="2">
    <source>
        <dbReference type="PROSITE" id="PS50041"/>
    </source>
</evidence>
<dbReference type="SMART" id="SM00034">
    <property type="entry name" value="CLECT"/>
    <property type="match status" value="1"/>
</dbReference>
<reference evidence="4" key="1">
    <citation type="submission" date="2025-08" db="UniProtKB">
        <authorList>
            <consortium name="RefSeq"/>
        </authorList>
    </citation>
    <scope>IDENTIFICATION</scope>
    <source>
        <tissue evidence="4">Gonad</tissue>
    </source>
</reference>
<dbReference type="GeneID" id="109463709"/>
<dbReference type="PANTHER" id="PTHR22801">
    <property type="entry name" value="LITHOSTATHINE"/>
    <property type="match status" value="1"/>
</dbReference>
<feature type="domain" description="C-type lectin" evidence="2">
    <location>
        <begin position="1"/>
        <end position="120"/>
    </location>
</feature>
<evidence type="ECO:0000256" key="1">
    <source>
        <dbReference type="ARBA" id="ARBA00023157"/>
    </source>
</evidence>
<dbReference type="Proteomes" id="UP000515135">
    <property type="component" value="Unplaced"/>
</dbReference>
<dbReference type="InterPro" id="IPR016187">
    <property type="entry name" value="CTDL_fold"/>
</dbReference>
<dbReference type="OrthoDB" id="8935730at2759"/>
<dbReference type="KEGG" id="bbel:109463709"/>
<dbReference type="Gene3D" id="3.10.100.10">
    <property type="entry name" value="Mannose-Binding Protein A, subunit A"/>
    <property type="match status" value="1"/>
</dbReference>
<accession>A0A6P4YBE5</accession>
<dbReference type="InterPro" id="IPR001304">
    <property type="entry name" value="C-type_lectin-like"/>
</dbReference>
<sequence length="124" mass="13771">MSFPDAEQACKEEGATLAMPKTKELDLALRNLVETSGGNSGHWIGMRVICTGIWFDSYELKWVDGSPLGQYKGWHSGKPADIKYLRKGDSLCVQYLTSGSATDPMWDDADCTEKRRYICQSSPA</sequence>
<evidence type="ECO:0000313" key="4">
    <source>
        <dbReference type="RefSeq" id="XP_019616117.1"/>
    </source>
</evidence>
<dbReference type="PROSITE" id="PS00615">
    <property type="entry name" value="C_TYPE_LECTIN_1"/>
    <property type="match status" value="1"/>
</dbReference>
<proteinExistence type="predicted"/>
<dbReference type="InterPro" id="IPR016186">
    <property type="entry name" value="C-type_lectin-like/link_sf"/>
</dbReference>
<keyword evidence="3" id="KW-1185">Reference proteome</keyword>
<gene>
    <name evidence="4" type="primary">LOC109463709</name>
</gene>
<dbReference type="RefSeq" id="XP_019616117.1">
    <property type="nucleotide sequence ID" value="XM_019760558.1"/>
</dbReference>
<dbReference type="CDD" id="cd00037">
    <property type="entry name" value="CLECT"/>
    <property type="match status" value="1"/>
</dbReference>
<dbReference type="InterPro" id="IPR018378">
    <property type="entry name" value="C-type_lectin_CS"/>
</dbReference>
<keyword evidence="1" id="KW-1015">Disulfide bond</keyword>
<evidence type="ECO:0000313" key="3">
    <source>
        <dbReference type="Proteomes" id="UP000515135"/>
    </source>
</evidence>
<protein>
    <submittedName>
        <fullName evidence="4">Collectin-10-like</fullName>
    </submittedName>
</protein>
<dbReference type="PROSITE" id="PS50041">
    <property type="entry name" value="C_TYPE_LECTIN_2"/>
    <property type="match status" value="1"/>
</dbReference>
<dbReference type="InterPro" id="IPR050801">
    <property type="entry name" value="Ca-Dep_Lectins_ImmuneDev"/>
</dbReference>
<dbReference type="Pfam" id="PF00059">
    <property type="entry name" value="Lectin_C"/>
    <property type="match status" value="1"/>
</dbReference>
<dbReference type="AlphaFoldDB" id="A0A6P4YBE5"/>
<dbReference type="PANTHER" id="PTHR22801:SF63">
    <property type="entry name" value="C-TYPE LECTIN DOMAIN-CONTAINING PROTEIN"/>
    <property type="match status" value="1"/>
</dbReference>
<name>A0A6P4YBE5_BRABE</name>